<dbReference type="Pfam" id="PF03168">
    <property type="entry name" value="LEA_2"/>
    <property type="match status" value="1"/>
</dbReference>
<dbReference type="InterPro" id="IPR004864">
    <property type="entry name" value="LEA_2"/>
</dbReference>
<protein>
    <submittedName>
        <fullName evidence="2">LEA type 2 family protein</fullName>
    </submittedName>
</protein>
<reference evidence="2" key="1">
    <citation type="submission" date="2022-04" db="EMBL/GenBank/DDBJ databases">
        <authorList>
            <person name="Ren T."/>
        </authorList>
    </citation>
    <scope>NUCLEOTIDE SEQUENCE</scope>
    <source>
        <strain evidence="2">F63249</strain>
    </source>
</reference>
<gene>
    <name evidence="2" type="ORF">MUY34_10730</name>
</gene>
<dbReference type="RefSeq" id="WP_248413107.1">
    <property type="nucleotide sequence ID" value="NZ_JALPQF010000010.1"/>
</dbReference>
<evidence type="ECO:0000259" key="1">
    <source>
        <dbReference type="Pfam" id="PF03168"/>
    </source>
</evidence>
<sequence>MRNVLLLLTACIAILSCNVKEKPIFIAIEAIELVESTSKTVTLKADAIFQNPNDVSGALESDDISVFVNDIKVAQVSSEQFKVPAKKEFTIPLEVKMSTDSILKLKGTDAIGSLLNSLLNKKIKVQYKGDIIYKTFGFSYTYPIDETEMVNIEF</sequence>
<proteinExistence type="predicted"/>
<accession>A0ABT0H9R5</accession>
<evidence type="ECO:0000313" key="3">
    <source>
        <dbReference type="Proteomes" id="UP001203687"/>
    </source>
</evidence>
<evidence type="ECO:0000313" key="2">
    <source>
        <dbReference type="EMBL" id="MCK8481100.1"/>
    </source>
</evidence>
<feature type="domain" description="Late embryogenesis abundant protein LEA-2 subgroup" evidence="1">
    <location>
        <begin position="50"/>
        <end position="147"/>
    </location>
</feature>
<dbReference type="EMBL" id="JALPQF010000010">
    <property type="protein sequence ID" value="MCK8481100.1"/>
    <property type="molecule type" value="Genomic_DNA"/>
</dbReference>
<dbReference type="PROSITE" id="PS51257">
    <property type="entry name" value="PROKAR_LIPOPROTEIN"/>
    <property type="match status" value="1"/>
</dbReference>
<dbReference type="Proteomes" id="UP001203687">
    <property type="component" value="Unassembled WGS sequence"/>
</dbReference>
<keyword evidence="3" id="KW-1185">Reference proteome</keyword>
<dbReference type="Gene3D" id="2.60.40.1820">
    <property type="match status" value="1"/>
</dbReference>
<comment type="caution">
    <text evidence="2">The sequence shown here is derived from an EMBL/GenBank/DDBJ whole genome shotgun (WGS) entry which is preliminary data.</text>
</comment>
<dbReference type="SUPFAM" id="SSF117070">
    <property type="entry name" value="LEA14-like"/>
    <property type="match status" value="1"/>
</dbReference>
<name>A0ABT0H9R5_9FLAO</name>
<organism evidence="2 3">
    <name type="scientific">Psychroserpens algicola</name>
    <dbReference type="NCBI Taxonomy" id="1719034"/>
    <lineage>
        <taxon>Bacteria</taxon>
        <taxon>Pseudomonadati</taxon>
        <taxon>Bacteroidota</taxon>
        <taxon>Flavobacteriia</taxon>
        <taxon>Flavobacteriales</taxon>
        <taxon>Flavobacteriaceae</taxon>
        <taxon>Psychroserpens</taxon>
    </lineage>
</organism>